<reference evidence="2 3" key="1">
    <citation type="submission" date="2015-11" db="EMBL/GenBank/DDBJ databases">
        <title>Expanding the genomic diversity of Burkholderia species for the development of highly accurate diagnostics.</title>
        <authorList>
            <person name="Sahl J."/>
            <person name="Keim P."/>
            <person name="Wagner D."/>
        </authorList>
    </citation>
    <scope>NUCLEOTIDE SEQUENCE [LARGE SCALE GENOMIC DNA]</scope>
    <source>
        <strain evidence="2 3">MSMB2036</strain>
    </source>
</reference>
<accession>A0A118HQT5</accession>
<comment type="caution">
    <text evidence="2">The sequence shown here is derived from an EMBL/GenBank/DDBJ whole genome shotgun (WGS) entry which is preliminary data.</text>
</comment>
<proteinExistence type="predicted"/>
<dbReference type="AlphaFoldDB" id="A0A118HQT5"/>
<dbReference type="EMBL" id="LOXM01000156">
    <property type="protein sequence ID" value="KVG63394.1"/>
    <property type="molecule type" value="Genomic_DNA"/>
</dbReference>
<evidence type="ECO:0000313" key="3">
    <source>
        <dbReference type="Proteomes" id="UP000064029"/>
    </source>
</evidence>
<name>A0A118HQT5_9BURK</name>
<evidence type="ECO:0000313" key="2">
    <source>
        <dbReference type="EMBL" id="KVG63394.1"/>
    </source>
</evidence>
<feature type="region of interest" description="Disordered" evidence="1">
    <location>
        <begin position="48"/>
        <end position="86"/>
    </location>
</feature>
<gene>
    <name evidence="2" type="ORF">WJ33_03135</name>
</gene>
<feature type="compositionally biased region" description="Low complexity" evidence="1">
    <location>
        <begin position="48"/>
        <end position="63"/>
    </location>
</feature>
<protein>
    <submittedName>
        <fullName evidence="2">Uncharacterized protein</fullName>
    </submittedName>
</protein>
<organism evidence="2 3">
    <name type="scientific">Burkholderia ubonensis</name>
    <dbReference type="NCBI Taxonomy" id="101571"/>
    <lineage>
        <taxon>Bacteria</taxon>
        <taxon>Pseudomonadati</taxon>
        <taxon>Pseudomonadota</taxon>
        <taxon>Betaproteobacteria</taxon>
        <taxon>Burkholderiales</taxon>
        <taxon>Burkholderiaceae</taxon>
        <taxon>Burkholderia</taxon>
        <taxon>Burkholderia cepacia complex</taxon>
    </lineage>
</organism>
<evidence type="ECO:0000256" key="1">
    <source>
        <dbReference type="SAM" id="MobiDB-lite"/>
    </source>
</evidence>
<sequence>MAAREGLTGRESRRTNNKGDDRVVIALFAAVARLCAVAVSPRYCGLAEPDAGAGATAPPDSSGDNVSGVPDVSGMLSDDDAVSSVGLTSDGGASRCWSTGFGGRGGTVGK</sequence>
<dbReference type="Proteomes" id="UP000064029">
    <property type="component" value="Unassembled WGS sequence"/>
</dbReference>